<sequence length="99" mass="10611">MNRRSFLTYATAVGTLGAASGCLESLAVVDASALESAGEQRGHWVHAHTEPRFVQVASHGEKTWSKSFKTEIIGHRTDGSLFVGTGDAVYRFDPDSSAI</sequence>
<dbReference type="KEGG" id="hxa:Halxa_2845"/>
<gene>
    <name evidence="1" type="ordered locus">Halxa_2845</name>
</gene>
<keyword evidence="2" id="KW-1185">Reference proteome</keyword>
<dbReference type="InterPro" id="IPR019546">
    <property type="entry name" value="TAT_signal_bac_arc"/>
</dbReference>
<evidence type="ECO:0000313" key="2">
    <source>
        <dbReference type="Proteomes" id="UP000006794"/>
    </source>
</evidence>
<dbReference type="NCBIfam" id="TIGR01409">
    <property type="entry name" value="TAT_signal_seq"/>
    <property type="match status" value="1"/>
</dbReference>
<protein>
    <recommendedName>
        <fullName evidence="3">Twin-arginine translocation signal domain-containing protein</fullName>
    </recommendedName>
</protein>
<dbReference type="InterPro" id="IPR006311">
    <property type="entry name" value="TAT_signal"/>
</dbReference>
<reference evidence="1 2" key="1">
    <citation type="journal article" date="2012" name="Stand. Genomic Sci.">
        <title>Complete genome sequence of Halopiger xanaduensis type strain (SH-6(T)).</title>
        <authorList>
            <person name="Anderson I."/>
            <person name="Tindall B.J."/>
            <person name="Rohde M."/>
            <person name="Lucas S."/>
            <person name="Han J."/>
            <person name="Lapidus A."/>
            <person name="Cheng J.F."/>
            <person name="Goodwin L."/>
            <person name="Pitluck S."/>
            <person name="Peters L."/>
            <person name="Pati A."/>
            <person name="Mikhailova N."/>
            <person name="Pagani I."/>
            <person name="Teshima H."/>
            <person name="Han C."/>
            <person name="Tapia R."/>
            <person name="Land M."/>
            <person name="Woyke T."/>
            <person name="Klenk H.P."/>
            <person name="Kyrpides N."/>
            <person name="Ivanova N."/>
        </authorList>
    </citation>
    <scope>NUCLEOTIDE SEQUENCE [LARGE SCALE GENOMIC DNA]</scope>
    <source>
        <strain evidence="2">DSM 18323 / JCM 14033 / SH-6</strain>
    </source>
</reference>
<dbReference type="PROSITE" id="PS51318">
    <property type="entry name" value="TAT"/>
    <property type="match status" value="1"/>
</dbReference>
<dbReference type="GeneID" id="10797798"/>
<dbReference type="HOGENOM" id="CLU_2313744_0_0_2"/>
<name>F8D462_HALXS</name>
<dbReference type="RefSeq" id="WP_013880351.1">
    <property type="nucleotide sequence ID" value="NC_015666.1"/>
</dbReference>
<dbReference type="PROSITE" id="PS51257">
    <property type="entry name" value="PROKAR_LIPOPROTEIN"/>
    <property type="match status" value="1"/>
</dbReference>
<evidence type="ECO:0008006" key="3">
    <source>
        <dbReference type="Google" id="ProtNLM"/>
    </source>
</evidence>
<dbReference type="Proteomes" id="UP000006794">
    <property type="component" value="Chromosome"/>
</dbReference>
<evidence type="ECO:0000313" key="1">
    <source>
        <dbReference type="EMBL" id="AEH37461.1"/>
    </source>
</evidence>
<dbReference type="EMBL" id="CP002839">
    <property type="protein sequence ID" value="AEH37461.1"/>
    <property type="molecule type" value="Genomic_DNA"/>
</dbReference>
<accession>F8D462</accession>
<organism evidence="1 2">
    <name type="scientific">Halopiger xanaduensis (strain DSM 18323 / JCM 14033 / SH-6)</name>
    <dbReference type="NCBI Taxonomy" id="797210"/>
    <lineage>
        <taxon>Archaea</taxon>
        <taxon>Methanobacteriati</taxon>
        <taxon>Methanobacteriota</taxon>
        <taxon>Stenosarchaea group</taxon>
        <taxon>Halobacteria</taxon>
        <taxon>Halobacteriales</taxon>
        <taxon>Natrialbaceae</taxon>
        <taxon>Halopiger</taxon>
    </lineage>
</organism>
<proteinExistence type="predicted"/>
<dbReference type="AlphaFoldDB" id="F8D462"/>